<dbReference type="GO" id="GO:0003713">
    <property type="term" value="F:transcription coactivator activity"/>
    <property type="evidence" value="ECO:0007669"/>
    <property type="project" value="EnsemblFungi"/>
</dbReference>
<evidence type="ECO:0000256" key="3">
    <source>
        <dbReference type="ARBA" id="ARBA00019612"/>
    </source>
</evidence>
<dbReference type="HOGENOM" id="CLU_058255_1_0_1"/>
<evidence type="ECO:0000256" key="2">
    <source>
        <dbReference type="ARBA" id="ARBA00009814"/>
    </source>
</evidence>
<dbReference type="Gene3D" id="2.40.320.10">
    <property type="entry name" value="Hypothetical Protein Pfu-838710-001"/>
    <property type="match status" value="1"/>
</dbReference>
<comment type="similarity">
    <text evidence="2 8">Belongs to the Mediator complex subunit 18 family.</text>
</comment>
<dbReference type="KEGG" id="kng:KNAG_0B01000"/>
<evidence type="ECO:0000256" key="7">
    <source>
        <dbReference type="ARBA" id="ARBA00032012"/>
    </source>
</evidence>
<dbReference type="GeneID" id="34524197"/>
<reference evidence="10" key="2">
    <citation type="submission" date="2012-08" db="EMBL/GenBank/DDBJ databases">
        <title>Genome sequence of Kazachstania naganishii.</title>
        <authorList>
            <person name="Gordon J.L."/>
            <person name="Armisen D."/>
            <person name="Proux-Wera E."/>
            <person name="OhEigeartaigh S.S."/>
            <person name="Byrne K.P."/>
            <person name="Wolfe K.H."/>
        </authorList>
    </citation>
    <scope>NUCLEOTIDE SEQUENCE [LARGE SCALE GENOMIC DNA]</scope>
    <source>
        <strain evidence="10">ATCC MYA-139 / BCRC 22969 / CBS 8797 / CCRC 22969 / KCTC 17520 / NBRC 10181 / NCYC 3082</strain>
    </source>
</reference>
<dbReference type="OMA" id="PDRKCMD"/>
<comment type="function">
    <text evidence="8">Component of the Mediator complex, a coactivator involved in the regulated transcription of nearly all RNA polymerase II-dependent genes. Mediator functions as a bridge to convey information from gene-specific regulatory proteins to the basal RNA polymerase II transcription machinery. Mediator is recruited to promoters by direct interactions with regulatory proteins and serves as a scaffold for the assembly of a functional preinitiation complex with RNA polymerase II and the general transcription factors.</text>
</comment>
<dbReference type="OrthoDB" id="5348092at2759"/>
<dbReference type="EMBL" id="HE978315">
    <property type="protein sequence ID" value="CCK68547.1"/>
    <property type="molecule type" value="Genomic_DNA"/>
</dbReference>
<dbReference type="GO" id="GO:0051123">
    <property type="term" value="P:RNA polymerase II preinitiation complex assembly"/>
    <property type="evidence" value="ECO:0007669"/>
    <property type="project" value="EnsemblFungi"/>
</dbReference>
<keyword evidence="8" id="KW-0010">Activator</keyword>
<evidence type="ECO:0000313" key="9">
    <source>
        <dbReference type="EMBL" id="CCK68547.1"/>
    </source>
</evidence>
<evidence type="ECO:0000313" key="10">
    <source>
        <dbReference type="Proteomes" id="UP000006310"/>
    </source>
</evidence>
<dbReference type="GO" id="GO:0001113">
    <property type="term" value="P:transcription open complex formation at RNA polymerase II promoter"/>
    <property type="evidence" value="ECO:0007669"/>
    <property type="project" value="EnsemblFungi"/>
</dbReference>
<dbReference type="PANTHER" id="PTHR13321:SF2">
    <property type="entry name" value="MEDIATOR OF RNA POLYMERASE II TRANSCRIPTION SUBUNIT 18"/>
    <property type="match status" value="1"/>
</dbReference>
<dbReference type="GO" id="GO:0006369">
    <property type="term" value="P:termination of RNA polymerase II transcription"/>
    <property type="evidence" value="ECO:0007669"/>
    <property type="project" value="EnsemblFungi"/>
</dbReference>
<dbReference type="GO" id="GO:0016592">
    <property type="term" value="C:mediator complex"/>
    <property type="evidence" value="ECO:0007669"/>
    <property type="project" value="InterPro"/>
</dbReference>
<dbReference type="GO" id="GO:0060261">
    <property type="term" value="P:positive regulation of transcription initiation by RNA polymerase II"/>
    <property type="evidence" value="ECO:0007669"/>
    <property type="project" value="EnsemblFungi"/>
</dbReference>
<evidence type="ECO:0000256" key="8">
    <source>
        <dbReference type="RuleBase" id="RU364150"/>
    </source>
</evidence>
<evidence type="ECO:0000256" key="5">
    <source>
        <dbReference type="ARBA" id="ARBA00023163"/>
    </source>
</evidence>
<dbReference type="GO" id="GO:0000979">
    <property type="term" value="F:RNA polymerase II core promoter sequence-specific DNA binding"/>
    <property type="evidence" value="ECO:0007669"/>
    <property type="project" value="EnsemblFungi"/>
</dbReference>
<dbReference type="GO" id="GO:0034605">
    <property type="term" value="P:cellular response to heat"/>
    <property type="evidence" value="ECO:0007669"/>
    <property type="project" value="EnsemblFungi"/>
</dbReference>
<dbReference type="PANTHER" id="PTHR13321">
    <property type="entry name" value="MEDIATOR OF RNA POLYMERASE II TRANSCRIPTION, SUBUNIT 18"/>
    <property type="match status" value="1"/>
</dbReference>
<keyword evidence="6 8" id="KW-0539">Nucleus</keyword>
<keyword evidence="4 8" id="KW-0805">Transcription regulation</keyword>
<comment type="subunit">
    <text evidence="8">Component of the Mediator complex.</text>
</comment>
<dbReference type="AlphaFoldDB" id="J7RUN3"/>
<gene>
    <name evidence="9" type="primary">KNAG0B01000</name>
    <name evidence="8" type="synonym">MED18</name>
    <name evidence="9" type="ordered locus">KNAG_0B01000</name>
</gene>
<protein>
    <recommendedName>
        <fullName evidence="3 8">Mediator of RNA polymerase II transcription subunit 18</fullName>
    </recommendedName>
    <alternativeName>
        <fullName evidence="7 8">Mediator complex subunit 18</fullName>
    </alternativeName>
</protein>
<dbReference type="Proteomes" id="UP000006310">
    <property type="component" value="Chromosome 2"/>
</dbReference>
<sequence>MVQQLSLFGVIDDESYDLFVSTMTMSYGSSPIIFANLDTMWKPDPAFEIGETNSKNQLVEKNRIKMSQVLPLDLLSKDSTGEKTVDSTLLKELQTDELPIPLKIVQHMINNNSSDETDPTKSTGNSGTGFGTWTMSISDIPAAGSNRKVCMQSITESVLIDSIGPNASTQSFMKQLCYVLDYLYVSIGIRFHLKHGLVVELQKVWDMNSGKQITKGGFLIKAYTNIKRATDIDRLNYSEQILLNLQKELQGYLDLVMADRKSMNSKMGLDNESL</sequence>
<dbReference type="RefSeq" id="XP_022462793.1">
    <property type="nucleotide sequence ID" value="XM_022611378.1"/>
</dbReference>
<organism evidence="9 10">
    <name type="scientific">Huiozyma naganishii (strain ATCC MYA-139 / BCRC 22969 / CBS 8797 / KCTC 17520 / NBRC 10181 / NCYC 3082 / Yp74L-3)</name>
    <name type="common">Yeast</name>
    <name type="synonym">Kazachstania naganishii</name>
    <dbReference type="NCBI Taxonomy" id="1071383"/>
    <lineage>
        <taxon>Eukaryota</taxon>
        <taxon>Fungi</taxon>
        <taxon>Dikarya</taxon>
        <taxon>Ascomycota</taxon>
        <taxon>Saccharomycotina</taxon>
        <taxon>Saccharomycetes</taxon>
        <taxon>Saccharomycetales</taxon>
        <taxon>Saccharomycetaceae</taxon>
        <taxon>Huiozyma</taxon>
    </lineage>
</organism>
<dbReference type="eggNOG" id="ENOG502RXWG">
    <property type="taxonomic scope" value="Eukaryota"/>
</dbReference>
<keyword evidence="5 8" id="KW-0804">Transcription</keyword>
<reference evidence="9 10" key="1">
    <citation type="journal article" date="2011" name="Proc. Natl. Acad. Sci. U.S.A.">
        <title>Evolutionary erosion of yeast sex chromosomes by mating-type switching accidents.</title>
        <authorList>
            <person name="Gordon J.L."/>
            <person name="Armisen D."/>
            <person name="Proux-Wera E."/>
            <person name="Oheigeartaigh S.S."/>
            <person name="Byrne K.P."/>
            <person name="Wolfe K.H."/>
        </authorList>
    </citation>
    <scope>NUCLEOTIDE SEQUENCE [LARGE SCALE GENOMIC DNA]</scope>
    <source>
        <strain evidence="10">ATCC MYA-139 / BCRC 22969 / CBS 8797 / CCRC 22969 / KCTC 17520 / NBRC 10181 / NCYC 3082</strain>
    </source>
</reference>
<dbReference type="STRING" id="1071383.J7RUN3"/>
<name>J7RUN3_HUIN7</name>
<evidence type="ECO:0000256" key="6">
    <source>
        <dbReference type="ARBA" id="ARBA00023242"/>
    </source>
</evidence>
<dbReference type="GO" id="GO:0032968">
    <property type="term" value="P:positive regulation of transcription elongation by RNA polymerase II"/>
    <property type="evidence" value="ECO:0007669"/>
    <property type="project" value="EnsemblFungi"/>
</dbReference>
<accession>J7RUN3</accession>
<dbReference type="GO" id="GO:0070847">
    <property type="term" value="C:core mediator complex"/>
    <property type="evidence" value="ECO:0007669"/>
    <property type="project" value="EnsemblFungi"/>
</dbReference>
<proteinExistence type="inferred from homology"/>
<evidence type="ECO:0000256" key="4">
    <source>
        <dbReference type="ARBA" id="ARBA00023015"/>
    </source>
</evidence>
<dbReference type="Pfam" id="PF09637">
    <property type="entry name" value="Med18"/>
    <property type="match status" value="1"/>
</dbReference>
<evidence type="ECO:0000256" key="1">
    <source>
        <dbReference type="ARBA" id="ARBA00004123"/>
    </source>
</evidence>
<comment type="subcellular location">
    <subcellularLocation>
        <location evidence="1 8">Nucleus</location>
    </subcellularLocation>
</comment>
<dbReference type="InterPro" id="IPR019095">
    <property type="entry name" value="Mediator_Med18"/>
</dbReference>
<keyword evidence="10" id="KW-1185">Reference proteome</keyword>